<dbReference type="InterPro" id="IPR001841">
    <property type="entry name" value="Znf_RING"/>
</dbReference>
<dbReference type="Proteomes" id="UP000799750">
    <property type="component" value="Unassembled WGS sequence"/>
</dbReference>
<accession>A0A6A6QC34</accession>
<evidence type="ECO:0000313" key="7">
    <source>
        <dbReference type="Proteomes" id="UP000799750"/>
    </source>
</evidence>
<evidence type="ECO:0000313" key="6">
    <source>
        <dbReference type="EMBL" id="KAF2489614.1"/>
    </source>
</evidence>
<feature type="domain" description="RING-type" evidence="5">
    <location>
        <begin position="241"/>
        <end position="288"/>
    </location>
</feature>
<dbReference type="SUPFAM" id="SSF57850">
    <property type="entry name" value="RING/U-box"/>
    <property type="match status" value="1"/>
</dbReference>
<evidence type="ECO:0000256" key="3">
    <source>
        <dbReference type="ARBA" id="ARBA00022833"/>
    </source>
</evidence>
<keyword evidence="3" id="KW-0862">Zinc</keyword>
<dbReference type="InterPro" id="IPR050731">
    <property type="entry name" value="HRD1_E3_ubiq-ligases"/>
</dbReference>
<dbReference type="AlphaFoldDB" id="A0A6A6QC34"/>
<dbReference type="GO" id="GO:0008270">
    <property type="term" value="F:zinc ion binding"/>
    <property type="evidence" value="ECO:0007669"/>
    <property type="project" value="UniProtKB-KW"/>
</dbReference>
<keyword evidence="7" id="KW-1185">Reference proteome</keyword>
<dbReference type="GO" id="GO:0061630">
    <property type="term" value="F:ubiquitin protein ligase activity"/>
    <property type="evidence" value="ECO:0007669"/>
    <property type="project" value="TreeGrafter"/>
</dbReference>
<evidence type="ECO:0000256" key="4">
    <source>
        <dbReference type="PROSITE-ProRule" id="PRU00175"/>
    </source>
</evidence>
<dbReference type="SMART" id="SM00184">
    <property type="entry name" value="RING"/>
    <property type="match status" value="1"/>
</dbReference>
<organism evidence="6 7">
    <name type="scientific">Lophium mytilinum</name>
    <dbReference type="NCBI Taxonomy" id="390894"/>
    <lineage>
        <taxon>Eukaryota</taxon>
        <taxon>Fungi</taxon>
        <taxon>Dikarya</taxon>
        <taxon>Ascomycota</taxon>
        <taxon>Pezizomycotina</taxon>
        <taxon>Dothideomycetes</taxon>
        <taxon>Pleosporomycetidae</taxon>
        <taxon>Mytilinidiales</taxon>
        <taxon>Mytilinidiaceae</taxon>
        <taxon>Lophium</taxon>
    </lineage>
</organism>
<proteinExistence type="predicted"/>
<gene>
    <name evidence="6" type="ORF">BU16DRAFT_566723</name>
</gene>
<protein>
    <recommendedName>
        <fullName evidence="5">RING-type domain-containing protein</fullName>
    </recommendedName>
</protein>
<evidence type="ECO:0000256" key="2">
    <source>
        <dbReference type="ARBA" id="ARBA00022771"/>
    </source>
</evidence>
<dbReference type="GO" id="GO:0012505">
    <property type="term" value="C:endomembrane system"/>
    <property type="evidence" value="ECO:0007669"/>
    <property type="project" value="TreeGrafter"/>
</dbReference>
<reference evidence="6" key="1">
    <citation type="journal article" date="2020" name="Stud. Mycol.">
        <title>101 Dothideomycetes genomes: a test case for predicting lifestyles and emergence of pathogens.</title>
        <authorList>
            <person name="Haridas S."/>
            <person name="Albert R."/>
            <person name="Binder M."/>
            <person name="Bloem J."/>
            <person name="Labutti K."/>
            <person name="Salamov A."/>
            <person name="Andreopoulos B."/>
            <person name="Baker S."/>
            <person name="Barry K."/>
            <person name="Bills G."/>
            <person name="Bluhm B."/>
            <person name="Cannon C."/>
            <person name="Castanera R."/>
            <person name="Culley D."/>
            <person name="Daum C."/>
            <person name="Ezra D."/>
            <person name="Gonzalez J."/>
            <person name="Henrissat B."/>
            <person name="Kuo A."/>
            <person name="Liang C."/>
            <person name="Lipzen A."/>
            <person name="Lutzoni F."/>
            <person name="Magnuson J."/>
            <person name="Mondo S."/>
            <person name="Nolan M."/>
            <person name="Ohm R."/>
            <person name="Pangilinan J."/>
            <person name="Park H.-J."/>
            <person name="Ramirez L."/>
            <person name="Alfaro M."/>
            <person name="Sun H."/>
            <person name="Tritt A."/>
            <person name="Yoshinaga Y."/>
            <person name="Zwiers L.-H."/>
            <person name="Turgeon B."/>
            <person name="Goodwin S."/>
            <person name="Spatafora J."/>
            <person name="Crous P."/>
            <person name="Grigoriev I."/>
        </authorList>
    </citation>
    <scope>NUCLEOTIDE SEQUENCE</scope>
    <source>
        <strain evidence="6">CBS 269.34</strain>
    </source>
</reference>
<keyword evidence="2 4" id="KW-0863">Zinc-finger</keyword>
<evidence type="ECO:0000256" key="1">
    <source>
        <dbReference type="ARBA" id="ARBA00022723"/>
    </source>
</evidence>
<dbReference type="OrthoDB" id="3657150at2759"/>
<dbReference type="Gene3D" id="3.30.40.10">
    <property type="entry name" value="Zinc/RING finger domain, C3HC4 (zinc finger)"/>
    <property type="match status" value="1"/>
</dbReference>
<keyword evidence="1" id="KW-0479">Metal-binding</keyword>
<dbReference type="PROSITE" id="PS50089">
    <property type="entry name" value="ZF_RING_2"/>
    <property type="match status" value="1"/>
</dbReference>
<dbReference type="EMBL" id="MU004198">
    <property type="protein sequence ID" value="KAF2489614.1"/>
    <property type="molecule type" value="Genomic_DNA"/>
</dbReference>
<dbReference type="InterPro" id="IPR013083">
    <property type="entry name" value="Znf_RING/FYVE/PHD"/>
</dbReference>
<name>A0A6A6QC34_9PEZI</name>
<dbReference type="PANTHER" id="PTHR22763">
    <property type="entry name" value="RING ZINC FINGER PROTEIN"/>
    <property type="match status" value="1"/>
</dbReference>
<dbReference type="Pfam" id="PF13639">
    <property type="entry name" value="zf-RING_2"/>
    <property type="match status" value="1"/>
</dbReference>
<sequence length="370" mass="41566">MPPLWSSEHDIPYSPWPRGAIGIDNPILRVDARALERYITADTTRGLQGRRLAAIDEFLAPMVYHRLTNEDPKDAHYYREVFMANHPNNGEDMPSAEELEPLLRTARSWIAWAREILEFQGGRWDEENLPALLDYMRLRLSREIWNEVLPYLGLQDGWSDVNITRIISTYVRWPFIEGRATWSGLVVDDDAFNALNAAIATAFNDGGGGWHPGANQGEENGQHSVLDVAVRCEIPEEDPECSICREDLTEETEHYPVRTGCEHIFGGDCLQNWLSGFPQGQATCPMCRGTLRLVAAEPPDELLATEVLNVGAVDTMAEARQLVEETQHSMSRFTTFLLTASPADLEAHADGVRAALEALEESYDSRDEDN</sequence>
<evidence type="ECO:0000259" key="5">
    <source>
        <dbReference type="PROSITE" id="PS50089"/>
    </source>
</evidence>
<dbReference type="GO" id="GO:0043161">
    <property type="term" value="P:proteasome-mediated ubiquitin-dependent protein catabolic process"/>
    <property type="evidence" value="ECO:0007669"/>
    <property type="project" value="TreeGrafter"/>
</dbReference>